<keyword evidence="7" id="KW-0677">Repeat</keyword>
<keyword evidence="8 12" id="KW-1133">Transmembrane helix</keyword>
<dbReference type="EMBL" id="JAYWIO010000005">
    <property type="protein sequence ID" value="KAK7260593.1"/>
    <property type="molecule type" value="Genomic_DNA"/>
</dbReference>
<organism evidence="14 15">
    <name type="scientific">Crotalaria pallida</name>
    <name type="common">Smooth rattlebox</name>
    <name type="synonym">Crotalaria striata</name>
    <dbReference type="NCBI Taxonomy" id="3830"/>
    <lineage>
        <taxon>Eukaryota</taxon>
        <taxon>Viridiplantae</taxon>
        <taxon>Streptophyta</taxon>
        <taxon>Embryophyta</taxon>
        <taxon>Tracheophyta</taxon>
        <taxon>Spermatophyta</taxon>
        <taxon>Magnoliopsida</taxon>
        <taxon>eudicotyledons</taxon>
        <taxon>Gunneridae</taxon>
        <taxon>Pentapetalae</taxon>
        <taxon>rosids</taxon>
        <taxon>fabids</taxon>
        <taxon>Fabales</taxon>
        <taxon>Fabaceae</taxon>
        <taxon>Papilionoideae</taxon>
        <taxon>50 kb inversion clade</taxon>
        <taxon>genistoids sensu lato</taxon>
        <taxon>core genistoids</taxon>
        <taxon>Crotalarieae</taxon>
        <taxon>Crotalaria</taxon>
    </lineage>
</organism>
<proteinExistence type="inferred from homology"/>
<dbReference type="InterPro" id="IPR013210">
    <property type="entry name" value="LRR_N_plant-typ"/>
</dbReference>
<evidence type="ECO:0000256" key="9">
    <source>
        <dbReference type="ARBA" id="ARBA00023136"/>
    </source>
</evidence>
<keyword evidence="5 12" id="KW-0812">Transmembrane</keyword>
<name>A0AAN9EP11_CROPI</name>
<evidence type="ECO:0000313" key="15">
    <source>
        <dbReference type="Proteomes" id="UP001372338"/>
    </source>
</evidence>
<dbReference type="FunFam" id="3.80.10.10:FF:000213">
    <property type="entry name" value="Tyrosine-sulfated glycopeptide receptor 1"/>
    <property type="match status" value="1"/>
</dbReference>
<dbReference type="Pfam" id="PF00560">
    <property type="entry name" value="LRR_1"/>
    <property type="match status" value="6"/>
</dbReference>
<sequence>MNKVHCNEKDMSTLLNFKGGVIDPSGMLSSWSTQHDCCEWFGVHCGNITGRVTELYLPCHTIPSPYIQRGDKSNCLTGELHLSLLLGLEFLNYLNLSDNDFKTIQYNTNSAAGNHGYLKYSSNLHYLDLSYNDDIVINNLHWISNLSSLEHLKLNGINLHKETDWLSSMVKLPSLVELHMKSCQLQTSNPFLQYANFTSLQVLNLAENGFGSKLPSWLFNLSCDISHINLKSNNIFGQLPQTLPISQSIKYLDLSSNNLDGPIPNWFGQLEHLQELYLSANSFTGPIPLSLGNVSSLITLDLGINHLNGSLPINLGKLVNLKYLGVDENSLTGLVSQRNFFSLSNLRKLYLSSPALIFDFDPEWIPPFQLDLILLGYVGPELPLWLFTQSNLRSLNIEYSKFSFKPHDKFWNFAPLEVLSLYNNTIEGDMSNVLLTSKIAWLSTNNLRGGLPRISANVIILHLSTNNLHGSISPLLCHKIKEKSNLEYLDVSQNQLSGGLTDCWMQWKSLLHVDLGYNNFTGRIPQSMGLLSNLISLSLDKNNLFGEVPLSLKNCQNLRILNLNGNKFSGGIPYWIGKSMIALQLRSNEFSGNIPPQICQLNSLKVLDFANNRLFGQIPNCLHNITSMVTEYASFDHFTIIVHITGGTIPFTMGLFLLIKGSEYYYPGNLVYLVDLSKNSLSGTIPLEIYELTRLQSLNLSHNQLMGMIPQEIGNLKQLESIDLSSNRLSGEIPQSMSGLSYLGDLNLSFNNFMGKIPSGTQLEGFTNLSYIGNPNLCGPPLTNNCPQVEKSNHSKPTGEDDEESEVHWWSWFYMGMGIGFATGFWAVLGAIFFNRTCRHAYFGFLNKLYVILIIKVNRAKN</sequence>
<evidence type="ECO:0000256" key="6">
    <source>
        <dbReference type="ARBA" id="ARBA00022729"/>
    </source>
</evidence>
<keyword evidence="9 12" id="KW-0472">Membrane</keyword>
<evidence type="ECO:0000256" key="3">
    <source>
        <dbReference type="ARBA" id="ARBA00022475"/>
    </source>
</evidence>
<evidence type="ECO:0000256" key="10">
    <source>
        <dbReference type="ARBA" id="ARBA00023170"/>
    </source>
</evidence>
<feature type="transmembrane region" description="Helical" evidence="12">
    <location>
        <begin position="812"/>
        <end position="834"/>
    </location>
</feature>
<keyword evidence="10" id="KW-0675">Receptor</keyword>
<dbReference type="InterPro" id="IPR032675">
    <property type="entry name" value="LRR_dom_sf"/>
</dbReference>
<evidence type="ECO:0000256" key="1">
    <source>
        <dbReference type="ARBA" id="ARBA00004251"/>
    </source>
</evidence>
<gene>
    <name evidence="14" type="ORF">RIF29_26774</name>
</gene>
<dbReference type="PANTHER" id="PTHR48063">
    <property type="entry name" value="LRR RECEPTOR-LIKE KINASE"/>
    <property type="match status" value="1"/>
</dbReference>
<dbReference type="AlphaFoldDB" id="A0AAN9EP11"/>
<evidence type="ECO:0000256" key="5">
    <source>
        <dbReference type="ARBA" id="ARBA00022692"/>
    </source>
</evidence>
<dbReference type="Pfam" id="PF13855">
    <property type="entry name" value="LRR_8"/>
    <property type="match status" value="1"/>
</dbReference>
<dbReference type="PRINTS" id="PR00019">
    <property type="entry name" value="LEURICHRPT"/>
</dbReference>
<dbReference type="InterPro" id="IPR046956">
    <property type="entry name" value="RLP23-like"/>
</dbReference>
<keyword evidence="6" id="KW-0732">Signal</keyword>
<evidence type="ECO:0000256" key="11">
    <source>
        <dbReference type="ARBA" id="ARBA00023180"/>
    </source>
</evidence>
<dbReference type="Proteomes" id="UP001372338">
    <property type="component" value="Unassembled WGS sequence"/>
</dbReference>
<accession>A0AAN9EP11</accession>
<keyword evidence="4" id="KW-0433">Leucine-rich repeat</keyword>
<protein>
    <recommendedName>
        <fullName evidence="13">Leucine-rich repeat-containing N-terminal plant-type domain-containing protein</fullName>
    </recommendedName>
</protein>
<reference evidence="14 15" key="1">
    <citation type="submission" date="2024-01" db="EMBL/GenBank/DDBJ databases">
        <title>The genomes of 5 underutilized Papilionoideae crops provide insights into root nodulation and disease resistanc.</title>
        <authorList>
            <person name="Yuan L."/>
        </authorList>
    </citation>
    <scope>NUCLEOTIDE SEQUENCE [LARGE SCALE GENOMIC DNA]</scope>
    <source>
        <strain evidence="14">ZHUSHIDOU_FW_LH</strain>
        <tissue evidence="14">Leaf</tissue>
    </source>
</reference>
<dbReference type="InterPro" id="IPR003591">
    <property type="entry name" value="Leu-rich_rpt_typical-subtyp"/>
</dbReference>
<comment type="caution">
    <text evidence="14">The sequence shown here is derived from an EMBL/GenBank/DDBJ whole genome shotgun (WGS) entry which is preliminary data.</text>
</comment>
<evidence type="ECO:0000256" key="12">
    <source>
        <dbReference type="SAM" id="Phobius"/>
    </source>
</evidence>
<dbReference type="FunFam" id="3.80.10.10:FF:000383">
    <property type="entry name" value="Leucine-rich repeat receptor protein kinase EMS1"/>
    <property type="match status" value="1"/>
</dbReference>
<dbReference type="InterPro" id="IPR001611">
    <property type="entry name" value="Leu-rich_rpt"/>
</dbReference>
<dbReference type="SMART" id="SM00369">
    <property type="entry name" value="LRR_TYP"/>
    <property type="match status" value="7"/>
</dbReference>
<evidence type="ECO:0000256" key="2">
    <source>
        <dbReference type="ARBA" id="ARBA00009592"/>
    </source>
</evidence>
<keyword evidence="15" id="KW-1185">Reference proteome</keyword>
<evidence type="ECO:0000256" key="7">
    <source>
        <dbReference type="ARBA" id="ARBA00022737"/>
    </source>
</evidence>
<dbReference type="SUPFAM" id="SSF52058">
    <property type="entry name" value="L domain-like"/>
    <property type="match status" value="2"/>
</dbReference>
<feature type="domain" description="Leucine-rich repeat-containing N-terminal plant-type" evidence="13">
    <location>
        <begin position="8"/>
        <end position="45"/>
    </location>
</feature>
<dbReference type="Pfam" id="PF08263">
    <property type="entry name" value="LRRNT_2"/>
    <property type="match status" value="1"/>
</dbReference>
<evidence type="ECO:0000256" key="8">
    <source>
        <dbReference type="ARBA" id="ARBA00022989"/>
    </source>
</evidence>
<dbReference type="GO" id="GO:0005886">
    <property type="term" value="C:plasma membrane"/>
    <property type="evidence" value="ECO:0007669"/>
    <property type="project" value="UniProtKB-SubCell"/>
</dbReference>
<evidence type="ECO:0000256" key="4">
    <source>
        <dbReference type="ARBA" id="ARBA00022614"/>
    </source>
</evidence>
<evidence type="ECO:0000313" key="14">
    <source>
        <dbReference type="EMBL" id="KAK7260593.1"/>
    </source>
</evidence>
<dbReference type="PANTHER" id="PTHR48063:SF98">
    <property type="entry name" value="LRR RECEPTOR-LIKE SERINE_THREONINE-PROTEIN KINASE FLS2"/>
    <property type="match status" value="1"/>
</dbReference>
<dbReference type="Gene3D" id="3.80.10.10">
    <property type="entry name" value="Ribonuclease Inhibitor"/>
    <property type="match status" value="3"/>
</dbReference>
<comment type="similarity">
    <text evidence="2">Belongs to the RLP family.</text>
</comment>
<keyword evidence="11" id="KW-0325">Glycoprotein</keyword>
<evidence type="ECO:0000259" key="13">
    <source>
        <dbReference type="Pfam" id="PF08263"/>
    </source>
</evidence>
<keyword evidence="3" id="KW-1003">Cell membrane</keyword>
<comment type="subcellular location">
    <subcellularLocation>
        <location evidence="1">Cell membrane</location>
        <topology evidence="1">Single-pass type I membrane protein</topology>
    </subcellularLocation>
</comment>